<dbReference type="EMBL" id="JNBR01001476">
    <property type="protein sequence ID" value="OQR86883.1"/>
    <property type="molecule type" value="Genomic_DNA"/>
</dbReference>
<proteinExistence type="predicted"/>
<comment type="caution">
    <text evidence="1">The sequence shown here is derived from an EMBL/GenBank/DDBJ whole genome shotgun (WGS) entry which is preliminary data.</text>
</comment>
<reference evidence="1 2" key="1">
    <citation type="journal article" date="2014" name="Genome Biol. Evol.">
        <title>The secreted proteins of Achlya hypogyna and Thraustotheca clavata identify the ancestral oomycete secretome and reveal gene acquisitions by horizontal gene transfer.</title>
        <authorList>
            <person name="Misner I."/>
            <person name="Blouin N."/>
            <person name="Leonard G."/>
            <person name="Richards T.A."/>
            <person name="Lane C.E."/>
        </authorList>
    </citation>
    <scope>NUCLEOTIDE SEQUENCE [LARGE SCALE GENOMIC DNA]</scope>
    <source>
        <strain evidence="1 2">ATCC 48635</strain>
    </source>
</reference>
<organism evidence="1 2">
    <name type="scientific">Achlya hypogyna</name>
    <name type="common">Oomycete</name>
    <name type="synonym">Protoachlya hypogyna</name>
    <dbReference type="NCBI Taxonomy" id="1202772"/>
    <lineage>
        <taxon>Eukaryota</taxon>
        <taxon>Sar</taxon>
        <taxon>Stramenopiles</taxon>
        <taxon>Oomycota</taxon>
        <taxon>Saprolegniomycetes</taxon>
        <taxon>Saprolegniales</taxon>
        <taxon>Achlyaceae</taxon>
        <taxon>Achlya</taxon>
    </lineage>
</organism>
<dbReference type="Proteomes" id="UP000243579">
    <property type="component" value="Unassembled WGS sequence"/>
</dbReference>
<protein>
    <submittedName>
        <fullName evidence="1">Uncharacterized protein</fullName>
    </submittedName>
</protein>
<accession>A0A1V9YME7</accession>
<dbReference type="STRING" id="1202772.A0A1V9YME7"/>
<gene>
    <name evidence="1" type="ORF">ACHHYP_20437</name>
</gene>
<dbReference type="AlphaFoldDB" id="A0A1V9YME7"/>
<dbReference type="OrthoDB" id="58379at2759"/>
<sequence>MFLLYVFAELESRGWFLYATVGQTAGSEGAYTKDSWYFHYVSPTAMPLAIPLNEEEIKASRR</sequence>
<keyword evidence="2" id="KW-1185">Reference proteome</keyword>
<evidence type="ECO:0000313" key="1">
    <source>
        <dbReference type="EMBL" id="OQR86883.1"/>
    </source>
</evidence>
<evidence type="ECO:0000313" key="2">
    <source>
        <dbReference type="Proteomes" id="UP000243579"/>
    </source>
</evidence>
<name>A0A1V9YME7_ACHHY</name>